<evidence type="ECO:0000256" key="2">
    <source>
        <dbReference type="SAM" id="Phobius"/>
    </source>
</evidence>
<evidence type="ECO:0000313" key="4">
    <source>
        <dbReference type="Proteomes" id="UP000177117"/>
    </source>
</evidence>
<comment type="caution">
    <text evidence="3">The sequence shown here is derived from an EMBL/GenBank/DDBJ whole genome shotgun (WGS) entry which is preliminary data.</text>
</comment>
<keyword evidence="2" id="KW-0812">Transmembrane</keyword>
<protein>
    <submittedName>
        <fullName evidence="3">Uncharacterized protein</fullName>
    </submittedName>
</protein>
<evidence type="ECO:0000313" key="3">
    <source>
        <dbReference type="EMBL" id="OGN01386.1"/>
    </source>
</evidence>
<evidence type="ECO:0000256" key="1">
    <source>
        <dbReference type="SAM" id="MobiDB-lite"/>
    </source>
</evidence>
<accession>A0A1F8EMZ1</accession>
<sequence length="160" mass="17894">MNKKYIYLITVAAVFLMVFVFINRKNDTDTSPDISPVPTVSLEPSPTPTPKITVESTPELIFEELPNYYTLAVSLDKENRYFAIDADCMSINPSNVVYKNNTQIMLDNAASDKARVLKIGGREYSLDAHAWILATLSSTELPIRLPIFCGSMELGQIELQ</sequence>
<gene>
    <name evidence="3" type="ORF">A2650_00690</name>
</gene>
<name>A0A1F8EMZ1_9BACT</name>
<proteinExistence type="predicted"/>
<dbReference type="Proteomes" id="UP000177117">
    <property type="component" value="Unassembled WGS sequence"/>
</dbReference>
<keyword evidence="2" id="KW-0472">Membrane</keyword>
<dbReference type="AlphaFoldDB" id="A0A1F8EMZ1"/>
<reference evidence="3 4" key="1">
    <citation type="journal article" date="2016" name="Nat. Commun.">
        <title>Thousands of microbial genomes shed light on interconnected biogeochemical processes in an aquifer system.</title>
        <authorList>
            <person name="Anantharaman K."/>
            <person name="Brown C.T."/>
            <person name="Hug L.A."/>
            <person name="Sharon I."/>
            <person name="Castelle C.J."/>
            <person name="Probst A.J."/>
            <person name="Thomas B.C."/>
            <person name="Singh A."/>
            <person name="Wilkins M.J."/>
            <person name="Karaoz U."/>
            <person name="Brodie E.L."/>
            <person name="Williams K.H."/>
            <person name="Hubbard S.S."/>
            <person name="Banfield J.F."/>
        </authorList>
    </citation>
    <scope>NUCLEOTIDE SEQUENCE [LARGE SCALE GENOMIC DNA]</scope>
</reference>
<feature type="region of interest" description="Disordered" evidence="1">
    <location>
        <begin position="31"/>
        <end position="50"/>
    </location>
</feature>
<feature type="transmembrane region" description="Helical" evidence="2">
    <location>
        <begin position="5"/>
        <end position="22"/>
    </location>
</feature>
<keyword evidence="2" id="KW-1133">Transmembrane helix</keyword>
<dbReference type="EMBL" id="MGJD01000006">
    <property type="protein sequence ID" value="OGN01386.1"/>
    <property type="molecule type" value="Genomic_DNA"/>
</dbReference>
<organism evidence="3 4">
    <name type="scientific">Candidatus Yanofskybacteria bacterium RIFCSPHIGHO2_01_FULL_41_53</name>
    <dbReference type="NCBI Taxonomy" id="1802663"/>
    <lineage>
        <taxon>Bacteria</taxon>
        <taxon>Candidatus Yanofskyibacteriota</taxon>
    </lineage>
</organism>